<reference evidence="13 14" key="1">
    <citation type="submission" date="2021-11" db="EMBL/GenBank/DDBJ databases">
        <title>Genomic of Niabella pedocola.</title>
        <authorList>
            <person name="Wu T."/>
        </authorList>
    </citation>
    <scope>NUCLEOTIDE SEQUENCE [LARGE SCALE GENOMIC DNA]</scope>
    <source>
        <strain evidence="13 14">JCM 31011</strain>
    </source>
</reference>
<evidence type="ECO:0000256" key="9">
    <source>
        <dbReference type="RuleBase" id="RU003357"/>
    </source>
</evidence>
<keyword evidence="13" id="KW-0675">Receptor</keyword>
<evidence type="ECO:0000256" key="3">
    <source>
        <dbReference type="ARBA" id="ARBA00022452"/>
    </source>
</evidence>
<keyword evidence="14" id="KW-1185">Reference proteome</keyword>
<dbReference type="Pfam" id="PF13715">
    <property type="entry name" value="CarbopepD_reg_2"/>
    <property type="match status" value="1"/>
</dbReference>
<accession>A0ABS8PTA5</accession>
<dbReference type="Gene3D" id="2.60.40.1120">
    <property type="entry name" value="Carboxypeptidase-like, regulatory domain"/>
    <property type="match status" value="1"/>
</dbReference>
<evidence type="ECO:0000256" key="4">
    <source>
        <dbReference type="ARBA" id="ARBA00022692"/>
    </source>
</evidence>
<keyword evidence="5 9" id="KW-0798">TonB box</keyword>
<proteinExistence type="inferred from homology"/>
<feature type="domain" description="TonB-dependent receptor-like beta-barrel" evidence="11">
    <location>
        <begin position="409"/>
        <end position="1043"/>
    </location>
</feature>
<dbReference type="InterPro" id="IPR036942">
    <property type="entry name" value="Beta-barrel_TonB_sf"/>
</dbReference>
<evidence type="ECO:0000256" key="7">
    <source>
        <dbReference type="ARBA" id="ARBA00023237"/>
    </source>
</evidence>
<feature type="chain" id="PRO_5045207429" evidence="10">
    <location>
        <begin position="23"/>
        <end position="1086"/>
    </location>
</feature>
<dbReference type="InterPro" id="IPR012910">
    <property type="entry name" value="Plug_dom"/>
</dbReference>
<dbReference type="Proteomes" id="UP001199816">
    <property type="component" value="Unassembled WGS sequence"/>
</dbReference>
<dbReference type="InterPro" id="IPR000531">
    <property type="entry name" value="Beta-barrel_TonB"/>
</dbReference>
<dbReference type="InterPro" id="IPR039426">
    <property type="entry name" value="TonB-dep_rcpt-like"/>
</dbReference>
<keyword evidence="7 8" id="KW-0998">Cell outer membrane</keyword>
<evidence type="ECO:0000256" key="1">
    <source>
        <dbReference type="ARBA" id="ARBA00004571"/>
    </source>
</evidence>
<evidence type="ECO:0000256" key="10">
    <source>
        <dbReference type="SAM" id="SignalP"/>
    </source>
</evidence>
<keyword evidence="10" id="KW-0732">Signal</keyword>
<evidence type="ECO:0000259" key="12">
    <source>
        <dbReference type="Pfam" id="PF07715"/>
    </source>
</evidence>
<comment type="caution">
    <text evidence="13">The sequence shown here is derived from an EMBL/GenBank/DDBJ whole genome shotgun (WGS) entry which is preliminary data.</text>
</comment>
<dbReference type="InterPro" id="IPR023997">
    <property type="entry name" value="TonB-dep_OMP_SusC/RagA_CS"/>
</dbReference>
<dbReference type="Gene3D" id="2.170.130.10">
    <property type="entry name" value="TonB-dependent receptor, plug domain"/>
    <property type="match status" value="1"/>
</dbReference>
<evidence type="ECO:0000259" key="11">
    <source>
        <dbReference type="Pfam" id="PF00593"/>
    </source>
</evidence>
<dbReference type="InterPro" id="IPR023996">
    <property type="entry name" value="TonB-dep_OMP_SusC/RagA"/>
</dbReference>
<sequence>MNKYSCLLTFLICNLLSGIAFGQTGKVTGGVTSDGRSPIPGATVIALKTGQGTATDSTGHFELMATAGDSLSVSAVGFVDKNIVVGASHIVNVVLAASTGELENIVVVGYGSQKRANLSDAVATVDVGKTFTNRPISDPMRALQGAVPGLNIMYKNGGLTSTADFNIRGVGSINASGFGRPLILVDNIETQDLSIINPNDIASISVLKDATSAAIYGTRAAFGVVLIKMKEGKRNQKPLVSFNSNYSWAKAINLPQFADPVKELPGIISAAQRAGTASPESFGMQLKTLLSGIQTWEEKYKSTNTGMEMIKGQDFDIINNIFYFYKVWDVNKIMFRTMPQSNQTLSVTGGGERVSYYLSAGYNNQGGMFKMNPDNIKKYNLVGGVNVDITKWWTVGIKSMYRNFEYTAPYGYQDYFYYMYRWGAYWPYGTYNGQYFRNVPGFLNAAHPSSTIDNYTRVELTSTMKLMKDLELNVNYVIGKDNVINHQVGGPVKILNNWAAIPDPNNISSALADVSLASQNVASYSATRVGQNSFNAFLTYTKKFNDHHFKLMGGANSEEYENLSFSASRRNLLDPDKGELNLATGDQFANSSHGNRAYAGFFGRLNYDYKEKYLLELMGRYDGSSSFPLNYRWAFFSGVSGAYRISEESFMQSLKPVLNDWKVRASWGSVGNQDFGGAQYFIPSMFSTSGYWMAGGNWAQGISLPRAVPKDLLWEKVQSINIGTDFSFFKNNNLSVTFDWYQRTTSDMIATVTLPAVFGTSGGTVSGLEPRRNDGTLRTRGYEITINGYVPVNNDLSLYGMLGFSDNKTIVTKWYNPSQLINNYYSGSTFGDIWGFETDRYFTDADFVKDGSGKITGYATGIASQKNLQTGNFVYGPGDIKYKNINGDDKIDGGKGSAADHGDLKVIGNSRPRYIYNGRLGGNYKNFDLDLLFQGVGKQNVWGLGNVVLPMYQGTDILYADQVDYWTPENPNARFPNPYPNNQGGTVSGLQAGSNNFYPQTKYLLNLAYARLKNLTIGYTLPYDLLAKYHFQKVRVYVSGENLITIKDKYLPIDPEAYDVSSTAGFTGRTWPIARTLSFGVQINFQ</sequence>
<keyword evidence="3 8" id="KW-1134">Transmembrane beta strand</keyword>
<dbReference type="EMBL" id="JAJNEC010000005">
    <property type="protein sequence ID" value="MCD2423141.1"/>
    <property type="molecule type" value="Genomic_DNA"/>
</dbReference>
<evidence type="ECO:0000313" key="13">
    <source>
        <dbReference type="EMBL" id="MCD2423141.1"/>
    </source>
</evidence>
<evidence type="ECO:0000313" key="14">
    <source>
        <dbReference type="Proteomes" id="UP001199816"/>
    </source>
</evidence>
<evidence type="ECO:0000256" key="5">
    <source>
        <dbReference type="ARBA" id="ARBA00023077"/>
    </source>
</evidence>
<protein>
    <submittedName>
        <fullName evidence="13">TonB-dependent receptor</fullName>
    </submittedName>
</protein>
<dbReference type="Gene3D" id="2.40.170.20">
    <property type="entry name" value="TonB-dependent receptor, beta-barrel domain"/>
    <property type="match status" value="1"/>
</dbReference>
<feature type="domain" description="TonB-dependent receptor plug" evidence="12">
    <location>
        <begin position="124"/>
        <end position="224"/>
    </location>
</feature>
<dbReference type="NCBIfam" id="TIGR04056">
    <property type="entry name" value="OMP_RagA_SusC"/>
    <property type="match status" value="1"/>
</dbReference>
<gene>
    <name evidence="13" type="ORF">LQ567_10230</name>
</gene>
<evidence type="ECO:0000256" key="6">
    <source>
        <dbReference type="ARBA" id="ARBA00023136"/>
    </source>
</evidence>
<dbReference type="InterPro" id="IPR037066">
    <property type="entry name" value="Plug_dom_sf"/>
</dbReference>
<name>A0ABS8PTA5_9BACT</name>
<dbReference type="SUPFAM" id="SSF56935">
    <property type="entry name" value="Porins"/>
    <property type="match status" value="1"/>
</dbReference>
<dbReference type="Pfam" id="PF00593">
    <property type="entry name" value="TonB_dep_Rec_b-barrel"/>
    <property type="match status" value="1"/>
</dbReference>
<dbReference type="Pfam" id="PF07715">
    <property type="entry name" value="Plug"/>
    <property type="match status" value="1"/>
</dbReference>
<dbReference type="NCBIfam" id="TIGR04057">
    <property type="entry name" value="SusC_RagA_signa"/>
    <property type="match status" value="1"/>
</dbReference>
<keyword evidence="2 8" id="KW-0813">Transport</keyword>
<dbReference type="PROSITE" id="PS52016">
    <property type="entry name" value="TONB_DEPENDENT_REC_3"/>
    <property type="match status" value="1"/>
</dbReference>
<comment type="similarity">
    <text evidence="8 9">Belongs to the TonB-dependent receptor family.</text>
</comment>
<feature type="signal peptide" evidence="10">
    <location>
        <begin position="1"/>
        <end position="22"/>
    </location>
</feature>
<organism evidence="13 14">
    <name type="scientific">Niabella pedocola</name>
    <dbReference type="NCBI Taxonomy" id="1752077"/>
    <lineage>
        <taxon>Bacteria</taxon>
        <taxon>Pseudomonadati</taxon>
        <taxon>Bacteroidota</taxon>
        <taxon>Chitinophagia</taxon>
        <taxon>Chitinophagales</taxon>
        <taxon>Chitinophagaceae</taxon>
        <taxon>Niabella</taxon>
    </lineage>
</organism>
<dbReference type="SUPFAM" id="SSF49464">
    <property type="entry name" value="Carboxypeptidase regulatory domain-like"/>
    <property type="match status" value="1"/>
</dbReference>
<keyword evidence="6 8" id="KW-0472">Membrane</keyword>
<evidence type="ECO:0000256" key="8">
    <source>
        <dbReference type="PROSITE-ProRule" id="PRU01360"/>
    </source>
</evidence>
<keyword evidence="4 8" id="KW-0812">Transmembrane</keyword>
<comment type="subcellular location">
    <subcellularLocation>
        <location evidence="1 8">Cell outer membrane</location>
        <topology evidence="1 8">Multi-pass membrane protein</topology>
    </subcellularLocation>
</comment>
<dbReference type="RefSeq" id="WP_231004408.1">
    <property type="nucleotide sequence ID" value="NZ_JAJNEC010000005.1"/>
</dbReference>
<evidence type="ECO:0000256" key="2">
    <source>
        <dbReference type="ARBA" id="ARBA00022448"/>
    </source>
</evidence>
<dbReference type="InterPro" id="IPR008969">
    <property type="entry name" value="CarboxyPept-like_regulatory"/>
</dbReference>